<feature type="repeat" description="TPR" evidence="8">
    <location>
        <begin position="841"/>
        <end position="874"/>
    </location>
</feature>
<evidence type="ECO:0000256" key="3">
    <source>
        <dbReference type="ARBA" id="ARBA00022679"/>
    </source>
</evidence>
<protein>
    <recommendedName>
        <fullName evidence="9">NAD(P)(+)--arginine ADP-ribosyltransferase</fullName>
        <ecNumber evidence="9">2.4.2.31</ecNumber>
    </recommendedName>
    <alternativeName>
        <fullName evidence="9">Mono(ADP-ribosyl)transferase</fullName>
    </alternativeName>
</protein>
<keyword evidence="9" id="KW-0520">NAD</keyword>
<dbReference type="PROSITE" id="PS51996">
    <property type="entry name" value="TR_MART"/>
    <property type="match status" value="1"/>
</dbReference>
<dbReference type="PROSITE" id="PS50005">
    <property type="entry name" value="TPR"/>
    <property type="match status" value="8"/>
</dbReference>
<dbReference type="Pfam" id="PF13176">
    <property type="entry name" value="TPR_7"/>
    <property type="match status" value="1"/>
</dbReference>
<evidence type="ECO:0000313" key="12">
    <source>
        <dbReference type="Proteomes" id="UP000663828"/>
    </source>
</evidence>
<feature type="repeat" description="TPR" evidence="8">
    <location>
        <begin position="803"/>
        <end position="836"/>
    </location>
</feature>
<dbReference type="PANTHER" id="PTHR45641:SF1">
    <property type="entry name" value="AAA+ ATPASE DOMAIN-CONTAINING PROTEIN"/>
    <property type="match status" value="1"/>
</dbReference>
<dbReference type="GO" id="GO:0016779">
    <property type="term" value="F:nucleotidyltransferase activity"/>
    <property type="evidence" value="ECO:0007669"/>
    <property type="project" value="UniProtKB-KW"/>
</dbReference>
<dbReference type="Pfam" id="PF13181">
    <property type="entry name" value="TPR_8"/>
    <property type="match status" value="3"/>
</dbReference>
<dbReference type="SUPFAM" id="SSF48452">
    <property type="entry name" value="TPR-like"/>
    <property type="match status" value="1"/>
</dbReference>
<feature type="repeat" description="TPR" evidence="8">
    <location>
        <begin position="683"/>
        <end position="716"/>
    </location>
</feature>
<feature type="repeat" description="TPR" evidence="8">
    <location>
        <begin position="474"/>
        <end position="507"/>
    </location>
</feature>
<gene>
    <name evidence="11" type="ORF">EDS130_LOCUS36162</name>
    <name evidence="10" type="ORF">XAT740_LOCUS30251</name>
</gene>
<evidence type="ECO:0000256" key="4">
    <source>
        <dbReference type="ARBA" id="ARBA00022695"/>
    </source>
</evidence>
<dbReference type="InterPro" id="IPR019734">
    <property type="entry name" value="TPR_rpt"/>
</dbReference>
<feature type="repeat" description="TPR" evidence="8">
    <location>
        <begin position="558"/>
        <end position="591"/>
    </location>
</feature>
<dbReference type="EMBL" id="CAJNOR010002681">
    <property type="protein sequence ID" value="CAF1327437.1"/>
    <property type="molecule type" value="Genomic_DNA"/>
</dbReference>
<dbReference type="Gene3D" id="3.90.176.10">
    <property type="entry name" value="Toxin ADP-ribosyltransferase, Chain A, domain 1"/>
    <property type="match status" value="1"/>
</dbReference>
<dbReference type="PANTHER" id="PTHR45641">
    <property type="entry name" value="TETRATRICOPEPTIDE REPEAT PROTEIN (AFU_ORTHOLOGUE AFUA_6G03870)"/>
    <property type="match status" value="1"/>
</dbReference>
<comment type="catalytic activity">
    <reaction evidence="7 9">
        <text>L-arginyl-[protein] + NAD(+) = N(omega)-(ADP-D-ribosyl)-L-arginyl-[protein] + nicotinamide + H(+)</text>
        <dbReference type="Rhea" id="RHEA:19149"/>
        <dbReference type="Rhea" id="RHEA-COMP:10532"/>
        <dbReference type="Rhea" id="RHEA-COMP:15087"/>
        <dbReference type="ChEBI" id="CHEBI:15378"/>
        <dbReference type="ChEBI" id="CHEBI:17154"/>
        <dbReference type="ChEBI" id="CHEBI:29965"/>
        <dbReference type="ChEBI" id="CHEBI:57540"/>
        <dbReference type="ChEBI" id="CHEBI:142554"/>
        <dbReference type="EC" id="2.4.2.31"/>
    </reaction>
</comment>
<proteinExistence type="inferred from homology"/>
<evidence type="ECO:0000313" key="11">
    <source>
        <dbReference type="EMBL" id="CAF1403219.1"/>
    </source>
</evidence>
<keyword evidence="12" id="KW-1185">Reference proteome</keyword>
<evidence type="ECO:0000313" key="10">
    <source>
        <dbReference type="EMBL" id="CAF1327437.1"/>
    </source>
</evidence>
<dbReference type="GO" id="GO:0106274">
    <property type="term" value="F:NAD+-protein-arginine ADP-ribosyltransferase activity"/>
    <property type="evidence" value="ECO:0007669"/>
    <property type="project" value="UniProtKB-EC"/>
</dbReference>
<evidence type="ECO:0000256" key="7">
    <source>
        <dbReference type="ARBA" id="ARBA00047597"/>
    </source>
</evidence>
<keyword evidence="5" id="KW-0677">Repeat</keyword>
<dbReference type="SMART" id="SM00028">
    <property type="entry name" value="TPR"/>
    <property type="match status" value="13"/>
</dbReference>
<evidence type="ECO:0000256" key="6">
    <source>
        <dbReference type="ARBA" id="ARBA00022803"/>
    </source>
</evidence>
<dbReference type="AlphaFoldDB" id="A0A815FMC5"/>
<dbReference type="Pfam" id="PF13424">
    <property type="entry name" value="TPR_12"/>
    <property type="match status" value="3"/>
</dbReference>
<dbReference type="InterPro" id="IPR000768">
    <property type="entry name" value="ART"/>
</dbReference>
<evidence type="ECO:0000256" key="9">
    <source>
        <dbReference type="RuleBase" id="RU361228"/>
    </source>
</evidence>
<evidence type="ECO:0000256" key="8">
    <source>
        <dbReference type="PROSITE-ProRule" id="PRU00339"/>
    </source>
</evidence>
<evidence type="ECO:0000256" key="1">
    <source>
        <dbReference type="ARBA" id="ARBA00009558"/>
    </source>
</evidence>
<dbReference type="InterPro" id="IPR011990">
    <property type="entry name" value="TPR-like_helical_dom_sf"/>
</dbReference>
<dbReference type="OrthoDB" id="66418at2759"/>
<comment type="similarity">
    <text evidence="1 9">Belongs to the Arg-specific ADP-ribosyltransferase family.</text>
</comment>
<organism evidence="10 12">
    <name type="scientific">Adineta ricciae</name>
    <name type="common">Rotifer</name>
    <dbReference type="NCBI Taxonomy" id="249248"/>
    <lineage>
        <taxon>Eukaryota</taxon>
        <taxon>Metazoa</taxon>
        <taxon>Spiralia</taxon>
        <taxon>Gnathifera</taxon>
        <taxon>Rotifera</taxon>
        <taxon>Eurotatoria</taxon>
        <taxon>Bdelloidea</taxon>
        <taxon>Adinetida</taxon>
        <taxon>Adinetidae</taxon>
        <taxon>Adineta</taxon>
    </lineage>
</organism>
<sequence>MNLSIHDFTIIWLDANNEQPDTFFDRPSILTSIISDLHTFDNPSDCLDYITSIHSNIRIFLLVSGQLGKSIMSMMHDHSKICYVYIYCTNRKQHEKWTKDYSKIRGIYVDRTVLLHQLTADVALYSKELSAPITLFKRDDLSKQERSIRNLSKESSMFMWFQLLLETLLDSKQTINARKEMLNECKREYQEDPVQSSKIEEFEANYSPTEAVRWYTRDCFLFRLVNRAMRTQNIDTIYTYRSFILDLHKQLCRLSISTLDIDEVYRGQLMAFEEIEHMRSNINGLISINTYFSTSKRLYIASGFSGGGLGRPCLESVVFTIKIRPNMTEKPFANIQDYSYISQEGEVLFSAGTIFQIIDVSELTDGIWSVELNLSSDIQEQWYDVMRYLRTEMTARPTLVTLGNFLSEMGDLDKSERYYHLLMNELENEEDTGAILTAIAAVHFRKNDFTRALNYCNQGLEQLTALPHIHPDLATAYNIMGMIQLELNQLDDAVQYFKYALNVHEQTLPNDDPLIAADLHNMATVDLKAERFDEALTRFNRSLQIKLAVLPADHPLVGHTYANMGLLFAKQKQWTKAHYFYDKAIDIQQKTLPITHPDLAVSYANKASALVGEKQFDRALQLYNQALAIELARDPLCTSHLVNIYEQIGLIYIQTREHTEAIYSFEKALQHELNCHASWNQLCPLRNNLGTAHYKNGNYQLALKEYEAALDLIPSDDNSSKRFSTLNNIATAYFSMENYSYALQFYQKLIDTLDNINISPSKDNLMLIYQNIGLCYLAIEDNDLALEYFARVLSFTENPSILSKTHSYIADIFLNKNELTNAIENYELALKYDSSNEDFVITTYNSIGTAHHLLNDISKALSNYQHALNILHKARSNDTCALAAAYGNIANVYWQVDDFTNAIEYYTRQLNLETDPDVKHQIEEDIENIRLHLQLRDHL</sequence>
<dbReference type="Pfam" id="PF01129">
    <property type="entry name" value="ART"/>
    <property type="match status" value="1"/>
</dbReference>
<accession>A0A815FMC5</accession>
<keyword evidence="9" id="KW-0521">NADP</keyword>
<keyword evidence="3 9" id="KW-0808">Transferase</keyword>
<keyword evidence="6 8" id="KW-0802">TPR repeat</keyword>
<dbReference type="SUPFAM" id="SSF56399">
    <property type="entry name" value="ADP-ribosylation"/>
    <property type="match status" value="1"/>
</dbReference>
<keyword evidence="2 9" id="KW-0328">Glycosyltransferase</keyword>
<dbReference type="Proteomes" id="UP000663852">
    <property type="component" value="Unassembled WGS sequence"/>
</dbReference>
<dbReference type="Gene3D" id="1.25.40.10">
    <property type="entry name" value="Tetratricopeptide repeat domain"/>
    <property type="match status" value="5"/>
</dbReference>
<reference evidence="10" key="1">
    <citation type="submission" date="2021-02" db="EMBL/GenBank/DDBJ databases">
        <authorList>
            <person name="Nowell W R."/>
        </authorList>
    </citation>
    <scope>NUCLEOTIDE SEQUENCE</scope>
</reference>
<comment type="caution">
    <text evidence="10">The sequence shown here is derived from an EMBL/GenBank/DDBJ whole genome shotgun (WGS) entry which is preliminary data.</text>
</comment>
<dbReference type="Proteomes" id="UP000663828">
    <property type="component" value="Unassembled WGS sequence"/>
</dbReference>
<feature type="repeat" description="TPR" evidence="8">
    <location>
        <begin position="642"/>
        <end position="675"/>
    </location>
</feature>
<evidence type="ECO:0000256" key="2">
    <source>
        <dbReference type="ARBA" id="ARBA00022676"/>
    </source>
</evidence>
<dbReference type="EC" id="2.4.2.31" evidence="9"/>
<feature type="repeat" description="TPR" evidence="8">
    <location>
        <begin position="883"/>
        <end position="916"/>
    </location>
</feature>
<name>A0A815FMC5_ADIRI</name>
<evidence type="ECO:0000256" key="5">
    <source>
        <dbReference type="ARBA" id="ARBA00022737"/>
    </source>
</evidence>
<keyword evidence="4" id="KW-0548">Nucleotidyltransferase</keyword>
<dbReference type="EMBL" id="CAJNOJ010000331">
    <property type="protein sequence ID" value="CAF1403219.1"/>
    <property type="molecule type" value="Genomic_DNA"/>
</dbReference>
<feature type="repeat" description="TPR" evidence="8">
    <location>
        <begin position="766"/>
        <end position="799"/>
    </location>
</feature>